<name>A0AA36IT37_9DINO</name>
<sequence length="158" mass="17926">MRHGYGALEGDRPTRKRTAQEVLEYGVRQGSGLRRPVREMPTGFRPDRLTGAQTRPRLSVEYHKVLLELVKKSKVTCMKSDLTILRENHRFLWDEPLDGSSWEMRMAKRYYDRLFKESFATCRATARAAWGSAGAPRVGGGAGPGPVHLRAQVLLCQR</sequence>
<accession>A0AA36IT37</accession>
<gene>
    <name evidence="1" type="ORF">EVOR1521_LOCUS18346</name>
</gene>
<protein>
    <submittedName>
        <fullName evidence="1">Uncharacterized protein</fullName>
    </submittedName>
</protein>
<dbReference type="Pfam" id="PF09725">
    <property type="entry name" value="Fra10Ac1"/>
    <property type="match status" value="1"/>
</dbReference>
<dbReference type="EMBL" id="CAUJNA010002569">
    <property type="protein sequence ID" value="CAJ1393497.1"/>
    <property type="molecule type" value="Genomic_DNA"/>
</dbReference>
<keyword evidence="2" id="KW-1185">Reference proteome</keyword>
<dbReference type="AlphaFoldDB" id="A0AA36IT37"/>
<comment type="caution">
    <text evidence="1">The sequence shown here is derived from an EMBL/GenBank/DDBJ whole genome shotgun (WGS) entry which is preliminary data.</text>
</comment>
<dbReference type="Proteomes" id="UP001178507">
    <property type="component" value="Unassembled WGS sequence"/>
</dbReference>
<evidence type="ECO:0000313" key="2">
    <source>
        <dbReference type="Proteomes" id="UP001178507"/>
    </source>
</evidence>
<dbReference type="InterPro" id="IPR019129">
    <property type="entry name" value="Folate-sensitive_fs_Fra10Ac1"/>
</dbReference>
<organism evidence="1 2">
    <name type="scientific">Effrenium voratum</name>
    <dbReference type="NCBI Taxonomy" id="2562239"/>
    <lineage>
        <taxon>Eukaryota</taxon>
        <taxon>Sar</taxon>
        <taxon>Alveolata</taxon>
        <taxon>Dinophyceae</taxon>
        <taxon>Suessiales</taxon>
        <taxon>Symbiodiniaceae</taxon>
        <taxon>Effrenium</taxon>
    </lineage>
</organism>
<proteinExistence type="predicted"/>
<reference evidence="1" key="1">
    <citation type="submission" date="2023-08" db="EMBL/GenBank/DDBJ databases">
        <authorList>
            <person name="Chen Y."/>
            <person name="Shah S."/>
            <person name="Dougan E. K."/>
            <person name="Thang M."/>
            <person name="Chan C."/>
        </authorList>
    </citation>
    <scope>NUCLEOTIDE SEQUENCE</scope>
</reference>
<evidence type="ECO:0000313" key="1">
    <source>
        <dbReference type="EMBL" id="CAJ1393497.1"/>
    </source>
</evidence>